<dbReference type="Pfam" id="PF03938">
    <property type="entry name" value="OmpH"/>
    <property type="match status" value="1"/>
</dbReference>
<evidence type="ECO:0000256" key="1">
    <source>
        <dbReference type="ARBA" id="ARBA00009091"/>
    </source>
</evidence>
<dbReference type="PANTHER" id="PTHR35089:SF1">
    <property type="entry name" value="CHAPERONE PROTEIN SKP"/>
    <property type="match status" value="1"/>
</dbReference>
<proteinExistence type="inferred from homology"/>
<dbReference type="Proteomes" id="UP001059295">
    <property type="component" value="Chromosome"/>
</dbReference>
<protein>
    <submittedName>
        <fullName evidence="5">OmpH family outer membrane protein</fullName>
    </submittedName>
</protein>
<reference evidence="5" key="1">
    <citation type="journal article" date="2022" name="Cell">
        <title>Design, construction, and in vivo augmentation of a complex gut microbiome.</title>
        <authorList>
            <person name="Cheng A.G."/>
            <person name="Ho P.Y."/>
            <person name="Aranda-Diaz A."/>
            <person name="Jain S."/>
            <person name="Yu F.B."/>
            <person name="Meng X."/>
            <person name="Wang M."/>
            <person name="Iakiviak M."/>
            <person name="Nagashima K."/>
            <person name="Zhao A."/>
            <person name="Murugkar P."/>
            <person name="Patil A."/>
            <person name="Atabakhsh K."/>
            <person name="Weakley A."/>
            <person name="Yan J."/>
            <person name="Brumbaugh A.R."/>
            <person name="Higginbottom S."/>
            <person name="Dimas A."/>
            <person name="Shiver A.L."/>
            <person name="Deutschbauer A."/>
            <person name="Neff N."/>
            <person name="Sonnenburg J.L."/>
            <person name="Huang K.C."/>
            <person name="Fischbach M.A."/>
        </authorList>
    </citation>
    <scope>NUCLEOTIDE SEQUENCE</scope>
    <source>
        <strain evidence="5">AP11</strain>
    </source>
</reference>
<dbReference type="SUPFAM" id="SSF111384">
    <property type="entry name" value="OmpH-like"/>
    <property type="match status" value="1"/>
</dbReference>
<keyword evidence="6" id="KW-1185">Reference proteome</keyword>
<dbReference type="RefSeq" id="WP_019245099.1">
    <property type="nucleotide sequence ID" value="NZ_CAPH01000006.1"/>
</dbReference>
<feature type="coiled-coil region" evidence="3">
    <location>
        <begin position="36"/>
        <end position="103"/>
    </location>
</feature>
<comment type="similarity">
    <text evidence="1">Belongs to the Skp family.</text>
</comment>
<dbReference type="SMART" id="SM00935">
    <property type="entry name" value="OmpH"/>
    <property type="match status" value="1"/>
</dbReference>
<sequence>MKKLIVLFVLAVAATGSALAQSSYVFVDSEAIFKSLDDYNAAIKQLDDLSAQYQKNIDEAYATLDQMYETYQSQKGYLSEINRNAREEEIIKREKDIKKYQQEVFGPEGDLIKKRLELIKPIQERVFAAINQYAETNQITMVIDRANNQTLLYYAPALDKTNAIITLLKQ</sequence>
<keyword evidence="3" id="KW-0175">Coiled coil</keyword>
<organism evidence="5 6">
    <name type="scientific">Alistipes ihumii AP11</name>
    <dbReference type="NCBI Taxonomy" id="1211813"/>
    <lineage>
        <taxon>Bacteria</taxon>
        <taxon>Pseudomonadati</taxon>
        <taxon>Bacteroidota</taxon>
        <taxon>Bacteroidia</taxon>
        <taxon>Bacteroidales</taxon>
        <taxon>Rikenellaceae</taxon>
        <taxon>Alistipes</taxon>
    </lineage>
</organism>
<evidence type="ECO:0000256" key="4">
    <source>
        <dbReference type="SAM" id="SignalP"/>
    </source>
</evidence>
<dbReference type="InterPro" id="IPR005632">
    <property type="entry name" value="Chaperone_Skp"/>
</dbReference>
<dbReference type="Gene3D" id="3.30.910.20">
    <property type="entry name" value="Skp domain"/>
    <property type="match status" value="1"/>
</dbReference>
<evidence type="ECO:0000256" key="2">
    <source>
        <dbReference type="ARBA" id="ARBA00022729"/>
    </source>
</evidence>
<evidence type="ECO:0000256" key="3">
    <source>
        <dbReference type="SAM" id="Coils"/>
    </source>
</evidence>
<accession>A0ABY5V2H9</accession>
<gene>
    <name evidence="5" type="ORF">NQ491_01605</name>
</gene>
<feature type="chain" id="PRO_5046643586" evidence="4">
    <location>
        <begin position="21"/>
        <end position="170"/>
    </location>
</feature>
<dbReference type="EMBL" id="CP102294">
    <property type="protein sequence ID" value="UWN57497.1"/>
    <property type="molecule type" value="Genomic_DNA"/>
</dbReference>
<feature type="signal peptide" evidence="4">
    <location>
        <begin position="1"/>
        <end position="20"/>
    </location>
</feature>
<dbReference type="GeneID" id="82890389"/>
<keyword evidence="2 4" id="KW-0732">Signal</keyword>
<dbReference type="PANTHER" id="PTHR35089">
    <property type="entry name" value="CHAPERONE PROTEIN SKP"/>
    <property type="match status" value="1"/>
</dbReference>
<name>A0ABY5V2H9_9BACT</name>
<dbReference type="InterPro" id="IPR024930">
    <property type="entry name" value="Skp_dom_sf"/>
</dbReference>
<evidence type="ECO:0000313" key="6">
    <source>
        <dbReference type="Proteomes" id="UP001059295"/>
    </source>
</evidence>
<evidence type="ECO:0000313" key="5">
    <source>
        <dbReference type="EMBL" id="UWN57497.1"/>
    </source>
</evidence>